<comment type="caution">
    <text evidence="1">The sequence shown here is derived from an EMBL/GenBank/DDBJ whole genome shotgun (WGS) entry which is preliminary data.</text>
</comment>
<evidence type="ECO:0008006" key="3">
    <source>
        <dbReference type="Google" id="ProtNLM"/>
    </source>
</evidence>
<dbReference type="Proteomes" id="UP001223016">
    <property type="component" value="Unassembled WGS sequence"/>
</dbReference>
<dbReference type="RefSeq" id="WP_304575449.1">
    <property type="nucleotide sequence ID" value="NZ_JAUQOO010000015.1"/>
</dbReference>
<evidence type="ECO:0000313" key="2">
    <source>
        <dbReference type="Proteomes" id="UP001223016"/>
    </source>
</evidence>
<protein>
    <recommendedName>
        <fullName evidence="3">Delta-60 repeat domain-containing protein</fullName>
    </recommendedName>
</protein>
<dbReference type="SUPFAM" id="SSF63829">
    <property type="entry name" value="Calcium-dependent phosphotriesterase"/>
    <property type="match status" value="1"/>
</dbReference>
<proteinExistence type="predicted"/>
<dbReference type="Gene3D" id="2.80.10.50">
    <property type="match status" value="2"/>
</dbReference>
<dbReference type="InterPro" id="IPR013431">
    <property type="entry name" value="Delta_60_rpt"/>
</dbReference>
<gene>
    <name evidence="1" type="ORF">Q6A51_18690</name>
</gene>
<evidence type="ECO:0000313" key="1">
    <source>
        <dbReference type="EMBL" id="MDO7928818.1"/>
    </source>
</evidence>
<organism evidence="1 2">
    <name type="scientific">Pseudomonas serbiensis</name>
    <dbReference type="NCBI Taxonomy" id="3064350"/>
    <lineage>
        <taxon>Bacteria</taxon>
        <taxon>Pseudomonadati</taxon>
        <taxon>Pseudomonadota</taxon>
        <taxon>Gammaproteobacteria</taxon>
        <taxon>Pseudomonadales</taxon>
        <taxon>Pseudomonadaceae</taxon>
        <taxon>Pseudomonas</taxon>
    </lineage>
</organism>
<dbReference type="Pfam" id="PF17164">
    <property type="entry name" value="DUF5122"/>
    <property type="match status" value="2"/>
</dbReference>
<name>A0ABT9CVE7_9PSED</name>
<reference evidence="1 2" key="1">
    <citation type="submission" date="2023-07" db="EMBL/GenBank/DDBJ databases">
        <title>Identification of four novel Pseudomonas species associated with bacterial leaf spot of cucurbits.</title>
        <authorList>
            <person name="Fullem K.R."/>
        </authorList>
    </citation>
    <scope>NUCLEOTIDE SEQUENCE [LARGE SCALE GENOMIC DNA]</scope>
    <source>
        <strain evidence="1 2">KFB 138</strain>
    </source>
</reference>
<dbReference type="NCBIfam" id="TIGR02608">
    <property type="entry name" value="delta_60_rpt"/>
    <property type="match status" value="5"/>
</dbReference>
<sequence length="440" mass="48453">MNNTPVSPKSGEIDPGFQPVVVPNPVEGQRLFSVDTLLRLADGSFIAGCQDENYRQLPCLVRIKPDNSLDTTFGQNGYAFVNVRSAPLAENDGYLLNVDLLPDGRYLARLDTTITIKGQRVSSLVLACFTADGQKDPAFGNNGLRLYPLPGNPGQWPSPLRKLASRIPQPQSLRFPDEQYGDLKVLSDGKLLVLTTVRDMVEYVHRTYVLRLTPDGEPDPTFNTDGLMEPESYVWFKPYRLIVQDNGMFVIGGEHPGVPFIARFHENGALDTTFASDGYFTDFGNYAYSSWNSLIQDADGNIVCAGNRGSVNIVRGRGVLAICKLDMNGQRIPEFNQGETVLIESREPDNVVPVNFTAIVDRSGRIVVAGRHINAIPKLTGFMARLLENGQPDTSLGADGVCYYEEIEGLNYLSEDPDTGAYYSSVITGFSPNAIYRFIS</sequence>
<keyword evidence="2" id="KW-1185">Reference proteome</keyword>
<accession>A0ABT9CVE7</accession>
<dbReference type="EMBL" id="JAUQOO010000015">
    <property type="protein sequence ID" value="MDO7928818.1"/>
    <property type="molecule type" value="Genomic_DNA"/>
</dbReference>